<dbReference type="EMBL" id="JABBWE010000015">
    <property type="protein sequence ID" value="KAG1797796.1"/>
    <property type="molecule type" value="Genomic_DNA"/>
</dbReference>
<feature type="non-terminal residue" evidence="2">
    <location>
        <position position="1"/>
    </location>
</feature>
<dbReference type="GeneID" id="64591322"/>
<proteinExistence type="predicted"/>
<evidence type="ECO:0000313" key="2">
    <source>
        <dbReference type="EMBL" id="KAG1797796.1"/>
    </source>
</evidence>
<evidence type="ECO:0000313" key="3">
    <source>
        <dbReference type="Proteomes" id="UP000719766"/>
    </source>
</evidence>
<dbReference type="Proteomes" id="UP000719766">
    <property type="component" value="Unassembled WGS sequence"/>
</dbReference>
<gene>
    <name evidence="2" type="ORF">HD556DRAFT_1233058</name>
</gene>
<dbReference type="AlphaFoldDB" id="A0A9P7DLI7"/>
<comment type="caution">
    <text evidence="2">The sequence shown here is derived from an EMBL/GenBank/DDBJ whole genome shotgun (WGS) entry which is preliminary data.</text>
</comment>
<dbReference type="InterPro" id="IPR049233">
    <property type="entry name" value="DUF6830"/>
</dbReference>
<accession>A0A9P7DLI7</accession>
<keyword evidence="3" id="KW-1185">Reference proteome</keyword>
<dbReference type="Pfam" id="PF20722">
    <property type="entry name" value="DUF6830"/>
    <property type="match status" value="1"/>
</dbReference>
<name>A0A9P7DLI7_9AGAM</name>
<reference evidence="2" key="1">
    <citation type="journal article" date="2020" name="New Phytol.">
        <title>Comparative genomics reveals dynamic genome evolution in host specialist ectomycorrhizal fungi.</title>
        <authorList>
            <person name="Lofgren L.A."/>
            <person name="Nguyen N.H."/>
            <person name="Vilgalys R."/>
            <person name="Ruytinx J."/>
            <person name="Liao H.L."/>
            <person name="Branco S."/>
            <person name="Kuo A."/>
            <person name="LaButti K."/>
            <person name="Lipzen A."/>
            <person name="Andreopoulos W."/>
            <person name="Pangilinan J."/>
            <person name="Riley R."/>
            <person name="Hundley H."/>
            <person name="Na H."/>
            <person name="Barry K."/>
            <person name="Grigoriev I.V."/>
            <person name="Stajich J.E."/>
            <person name="Kennedy P.G."/>
        </authorList>
    </citation>
    <scope>NUCLEOTIDE SEQUENCE</scope>
    <source>
        <strain evidence="2">S12</strain>
    </source>
</reference>
<organism evidence="2 3">
    <name type="scientific">Suillus plorans</name>
    <dbReference type="NCBI Taxonomy" id="116603"/>
    <lineage>
        <taxon>Eukaryota</taxon>
        <taxon>Fungi</taxon>
        <taxon>Dikarya</taxon>
        <taxon>Basidiomycota</taxon>
        <taxon>Agaricomycotina</taxon>
        <taxon>Agaricomycetes</taxon>
        <taxon>Agaricomycetidae</taxon>
        <taxon>Boletales</taxon>
        <taxon>Suillineae</taxon>
        <taxon>Suillaceae</taxon>
        <taxon>Suillus</taxon>
    </lineage>
</organism>
<dbReference type="OrthoDB" id="3232986at2759"/>
<evidence type="ECO:0000259" key="1">
    <source>
        <dbReference type="Pfam" id="PF20722"/>
    </source>
</evidence>
<dbReference type="RefSeq" id="XP_041162749.1">
    <property type="nucleotide sequence ID" value="XM_041297558.1"/>
</dbReference>
<feature type="domain" description="DUF6830" evidence="1">
    <location>
        <begin position="212"/>
        <end position="321"/>
    </location>
</feature>
<protein>
    <recommendedName>
        <fullName evidence="1">DUF6830 domain-containing protein</fullName>
    </recommendedName>
</protein>
<sequence>ALTDFHYLVQSPQIDNHNIEHISAALAKFHTNKHAITAAGLRRGQHNKPIDNWYIPKIELMYNIVPSICNTGITMQWSADATEHAHITEIKDSARSSNNNNYDSQICCHLDCADKCRRFDLATSLLDLRLRTSLDQHLNVDDIVDFDVDGDDDDSDLSADLLATVKCPGYACPITDYFTMDSPSTIAHLHCWTYGLSSHQSGPSPSMMLPLDSAFPTYNQPSLTSFVMNISTNMVMFIRLGGARRDGCNASLPFEQLQIWFKLWLQDTEFHNTTSVRPAQTLNCAPPSDIWPFGRYDTVIVNNEEGHSWPADGLCGHVVAQMRLILCPIRKTGTQGTRKNCFLTYVQHFNNSEHEPATQLQVLKRAKRSNRARIGDVIPVTQLRVPVNVVPHFGASADPCLTQYNSMELPVIFV</sequence>